<organism evidence="2">
    <name type="scientific">Setaria italica</name>
    <name type="common">Foxtail millet</name>
    <name type="synonym">Panicum italicum</name>
    <dbReference type="NCBI Taxonomy" id="4555"/>
    <lineage>
        <taxon>Eukaryota</taxon>
        <taxon>Viridiplantae</taxon>
        <taxon>Streptophyta</taxon>
        <taxon>Embryophyta</taxon>
        <taxon>Tracheophyta</taxon>
        <taxon>Spermatophyta</taxon>
        <taxon>Magnoliopsida</taxon>
        <taxon>Liliopsida</taxon>
        <taxon>Poales</taxon>
        <taxon>Poaceae</taxon>
        <taxon>PACMAD clade</taxon>
        <taxon>Panicoideae</taxon>
        <taxon>Panicodae</taxon>
        <taxon>Paniceae</taxon>
        <taxon>Cenchrinae</taxon>
        <taxon>Setaria</taxon>
    </lineage>
</organism>
<reference evidence="3" key="3">
    <citation type="submission" date="2018-08" db="UniProtKB">
        <authorList>
            <consortium name="EnsemblPlants"/>
        </authorList>
    </citation>
    <scope>IDENTIFICATION</scope>
    <source>
        <strain evidence="3">Yugu1</strain>
    </source>
</reference>
<gene>
    <name evidence="3" type="primary">LOC101774110</name>
    <name evidence="2" type="ORF">SETIT_6G149100v2</name>
</gene>
<sequence>MAVPELVLEVLPQPPPREPAVALRDLAVPRLVQYLYLASTWVGCAGVAASTVARRALGEGSPVPYAFLKVSIGSLVVPALVIVVLTLQLLRAMCAAGFRSSLRNSAKEIQFQIQSRKMFGGLTWKVLRNPVLVMLATFLLLLLLGAGALVLGGLLPVEESQREKIGYALFDTGVLGTMAMFCFVIIPSFALKVWRSK</sequence>
<keyword evidence="1" id="KW-0472">Membrane</keyword>
<reference evidence="2 4" key="1">
    <citation type="journal article" date="2012" name="Nat. Biotechnol.">
        <title>Reference genome sequence of the model plant Setaria.</title>
        <authorList>
            <person name="Bennetzen J.L."/>
            <person name="Schmutz J."/>
            <person name="Wang H."/>
            <person name="Percifield R."/>
            <person name="Hawkins J."/>
            <person name="Pontaroli A.C."/>
            <person name="Estep M."/>
            <person name="Feng L."/>
            <person name="Vaughn J.N."/>
            <person name="Grimwood J."/>
            <person name="Jenkins J."/>
            <person name="Barry K."/>
            <person name="Lindquist E."/>
            <person name="Hellsten U."/>
            <person name="Deshpande S."/>
            <person name="Wang X."/>
            <person name="Wu X."/>
            <person name="Mitros T."/>
            <person name="Triplett J."/>
            <person name="Yang X."/>
            <person name="Ye C.Y."/>
            <person name="Mauro-Herrera M."/>
            <person name="Wang L."/>
            <person name="Li P."/>
            <person name="Sharma M."/>
            <person name="Sharma R."/>
            <person name="Ronald P.C."/>
            <person name="Panaud O."/>
            <person name="Kellogg E.A."/>
            <person name="Brutnell T.P."/>
            <person name="Doust A.N."/>
            <person name="Tuskan G.A."/>
            <person name="Rokhsar D."/>
            <person name="Devos K.M."/>
        </authorList>
    </citation>
    <scope>NUCLEOTIDE SEQUENCE [LARGE SCALE GENOMIC DNA]</scope>
    <source>
        <strain evidence="4">cv. Yugu1</strain>
        <strain evidence="2">Yugu1</strain>
    </source>
</reference>
<proteinExistence type="predicted"/>
<dbReference type="Proteomes" id="UP000004995">
    <property type="component" value="Unassembled WGS sequence"/>
</dbReference>
<feature type="transmembrane region" description="Helical" evidence="1">
    <location>
        <begin position="34"/>
        <end position="53"/>
    </location>
</feature>
<evidence type="ECO:0000313" key="2">
    <source>
        <dbReference type="EMBL" id="RCV31092.1"/>
    </source>
</evidence>
<dbReference type="EMBL" id="CM003533">
    <property type="protein sequence ID" value="RCV31092.1"/>
    <property type="molecule type" value="Genomic_DNA"/>
</dbReference>
<evidence type="ECO:0000313" key="4">
    <source>
        <dbReference type="Proteomes" id="UP000004995"/>
    </source>
</evidence>
<dbReference type="HOGENOM" id="CLU_1380206_0_0_1"/>
<dbReference type="KEGG" id="sita:101774110"/>
<keyword evidence="4" id="KW-1185">Reference proteome</keyword>
<dbReference type="RefSeq" id="XP_004973448.1">
    <property type="nucleotide sequence ID" value="XM_004973391.2"/>
</dbReference>
<evidence type="ECO:0000256" key="1">
    <source>
        <dbReference type="SAM" id="Phobius"/>
    </source>
</evidence>
<accession>K3YM94</accession>
<keyword evidence="1" id="KW-1133">Transmembrane helix</keyword>
<keyword evidence="1" id="KW-0812">Transmembrane</keyword>
<dbReference type="GeneID" id="101774110"/>
<dbReference type="AlphaFoldDB" id="K3YM94"/>
<feature type="transmembrane region" description="Helical" evidence="1">
    <location>
        <begin position="167"/>
        <end position="191"/>
    </location>
</feature>
<evidence type="ECO:0000313" key="3">
    <source>
        <dbReference type="EnsemblPlants" id="KQL01809"/>
    </source>
</evidence>
<dbReference type="EMBL" id="AGNK02003849">
    <property type="status" value="NOT_ANNOTATED_CDS"/>
    <property type="molecule type" value="Genomic_DNA"/>
</dbReference>
<reference evidence="2" key="2">
    <citation type="submission" date="2015-07" db="EMBL/GenBank/DDBJ databases">
        <authorList>
            <person name="Noorani M."/>
        </authorList>
    </citation>
    <scope>NUCLEOTIDE SEQUENCE</scope>
    <source>
        <strain evidence="2">Yugu1</strain>
    </source>
</reference>
<dbReference type="Gramene" id="KQL01809">
    <property type="protein sequence ID" value="KQL01809"/>
    <property type="gene ID" value="SETIT_015373mg"/>
</dbReference>
<feature type="transmembrane region" description="Helical" evidence="1">
    <location>
        <begin position="131"/>
        <end position="155"/>
    </location>
</feature>
<dbReference type="RefSeq" id="XP_022683197.1">
    <property type="nucleotide sequence ID" value="XM_022827462.1"/>
</dbReference>
<dbReference type="EnsemblPlants" id="KQL01809">
    <property type="protein sequence ID" value="KQL01809"/>
    <property type="gene ID" value="SETIT_015373mg"/>
</dbReference>
<dbReference type="OrthoDB" id="600316at2759"/>
<name>K3YM94_SETIT</name>
<protein>
    <submittedName>
        <fullName evidence="2 3">Uncharacterized protein</fullName>
    </submittedName>
</protein>
<feature type="transmembrane region" description="Helical" evidence="1">
    <location>
        <begin position="65"/>
        <end position="90"/>
    </location>
</feature>
<dbReference type="eggNOG" id="ENOG502R3ZR">
    <property type="taxonomic scope" value="Eukaryota"/>
</dbReference>
<dbReference type="OMA" id="ASTWVGC"/>